<name>A0A6P5A270_BRABE</name>
<dbReference type="OrthoDB" id="6069738at2759"/>
<sequence length="667" mass="70615">MAATPCDGSAKTGGAPASMAAPRKSRRLEGIRDRPLPPLPLDDVGRGETGSSSPPDLAEQAPEVPPHRSEQPPSPPPRRFGSGRSLGRPPQLSGRRADGYDNLPQRQDHKHVHRNQVYAAGAAHEYAHSIQVARSAPPGPSTPRPGGTTTTADGGPPDPTAAHVYDGERAPPPLMPRGPTTVDRGPPPPPPTPGGTTTADGDPPDPFAAHMYENGDEFRQGLGPPLSRDVLGAPPVPSSPRPARGDDGSADGQADSPNQPPDAAEEGRTIWERLCQSCTGRHIGFIIIIIITSVIMVTLMVHVILMHTGSPTSHLDSPVITNGGTDTTDATGHAWQSSAEPRTVMLADIIKVDPARGHSPPDSVPGKVETAGPTRATMARPLSVDTKEVSVGSSSARVITFGDASGAGNLGGARAVAVSPDNKIWVADQTKARLQVYSMEGAFLRQLAPGLGYPGKEPVDVSFDRDGDIWVLTSGYPTSVDTVVCFDREDHLKASFNLPDDVPRGATRGLAVGVHVYVTWSEGYSGGVQAFQPDGKFLWGVGPQQRMKMPTKVAVSREGYVYVSDFGRYYIYVYTTTGRYVRKFGGLGNDGGRLSRPRGICTDSSGHVLVVDPCTHRVVMYSGRGAYVRDIAIPRHSAYCTAVDVAVGPGGQLVVANTKTIFVFPRY</sequence>
<evidence type="ECO:0000256" key="2">
    <source>
        <dbReference type="PROSITE-ProRule" id="PRU00504"/>
    </source>
</evidence>
<keyword evidence="4" id="KW-0472">Membrane</keyword>
<evidence type="ECO:0000256" key="1">
    <source>
        <dbReference type="ARBA" id="ARBA00022737"/>
    </source>
</evidence>
<dbReference type="GO" id="GO:0043161">
    <property type="term" value="P:proteasome-mediated ubiquitin-dependent protein catabolic process"/>
    <property type="evidence" value="ECO:0007669"/>
    <property type="project" value="TreeGrafter"/>
</dbReference>
<dbReference type="PROSITE" id="PS51125">
    <property type="entry name" value="NHL"/>
    <property type="match status" value="1"/>
</dbReference>
<evidence type="ECO:0000256" key="3">
    <source>
        <dbReference type="SAM" id="MobiDB-lite"/>
    </source>
</evidence>
<accession>A0A6P5A270</accession>
<dbReference type="RefSeq" id="XP_019637287.1">
    <property type="nucleotide sequence ID" value="XM_019781728.1"/>
</dbReference>
<dbReference type="InterPro" id="IPR011042">
    <property type="entry name" value="6-blade_b-propeller_TolB-like"/>
</dbReference>
<protein>
    <submittedName>
        <fullName evidence="6">Uncharacterized protein LOC109479738</fullName>
    </submittedName>
</protein>
<dbReference type="Gene3D" id="2.120.10.30">
    <property type="entry name" value="TolB, C-terminal domain"/>
    <property type="match status" value="1"/>
</dbReference>
<proteinExistence type="predicted"/>
<dbReference type="InterPro" id="IPR050952">
    <property type="entry name" value="TRIM-NHL_E3_ligases"/>
</dbReference>
<organism evidence="5 6">
    <name type="scientific">Branchiostoma belcheri</name>
    <name type="common">Amphioxus</name>
    <dbReference type="NCBI Taxonomy" id="7741"/>
    <lineage>
        <taxon>Eukaryota</taxon>
        <taxon>Metazoa</taxon>
        <taxon>Chordata</taxon>
        <taxon>Cephalochordata</taxon>
        <taxon>Leptocardii</taxon>
        <taxon>Amphioxiformes</taxon>
        <taxon>Branchiostomatidae</taxon>
        <taxon>Branchiostoma</taxon>
    </lineage>
</organism>
<keyword evidence="4" id="KW-0812">Transmembrane</keyword>
<evidence type="ECO:0000256" key="4">
    <source>
        <dbReference type="SAM" id="Phobius"/>
    </source>
</evidence>
<reference evidence="6" key="1">
    <citation type="submission" date="2025-08" db="UniProtKB">
        <authorList>
            <consortium name="RefSeq"/>
        </authorList>
    </citation>
    <scope>IDENTIFICATION</scope>
    <source>
        <tissue evidence="6">Gonad</tissue>
    </source>
</reference>
<dbReference type="GO" id="GO:0000209">
    <property type="term" value="P:protein polyubiquitination"/>
    <property type="evidence" value="ECO:0007669"/>
    <property type="project" value="TreeGrafter"/>
</dbReference>
<dbReference type="AlphaFoldDB" id="A0A6P5A270"/>
<feature type="transmembrane region" description="Helical" evidence="4">
    <location>
        <begin position="283"/>
        <end position="305"/>
    </location>
</feature>
<evidence type="ECO:0000313" key="5">
    <source>
        <dbReference type="Proteomes" id="UP000515135"/>
    </source>
</evidence>
<dbReference type="GeneID" id="109479738"/>
<dbReference type="PANTHER" id="PTHR24104">
    <property type="entry name" value="E3 UBIQUITIN-PROTEIN LIGASE NHLRC1-RELATED"/>
    <property type="match status" value="1"/>
</dbReference>
<dbReference type="Proteomes" id="UP000515135">
    <property type="component" value="Unplaced"/>
</dbReference>
<feature type="repeat" description="NHL" evidence="2">
    <location>
        <begin position="581"/>
        <end position="624"/>
    </location>
</feature>
<dbReference type="PANTHER" id="PTHR24104:SF50">
    <property type="entry name" value="SMP-30_GLUCONOLACTONASE_LRE-LIKE REGION DOMAIN-CONTAINING PROTEIN"/>
    <property type="match status" value="1"/>
</dbReference>
<gene>
    <name evidence="6" type="primary">LOC109479738</name>
</gene>
<dbReference type="GO" id="GO:0061630">
    <property type="term" value="F:ubiquitin protein ligase activity"/>
    <property type="evidence" value="ECO:0007669"/>
    <property type="project" value="TreeGrafter"/>
</dbReference>
<dbReference type="CDD" id="cd05819">
    <property type="entry name" value="NHL"/>
    <property type="match status" value="1"/>
</dbReference>
<evidence type="ECO:0000313" key="6">
    <source>
        <dbReference type="RefSeq" id="XP_019637287.1"/>
    </source>
</evidence>
<keyword evidence="4" id="KW-1133">Transmembrane helix</keyword>
<feature type="region of interest" description="Disordered" evidence="3">
    <location>
        <begin position="1"/>
        <end position="265"/>
    </location>
</feature>
<dbReference type="KEGG" id="bbel:109479738"/>
<dbReference type="InterPro" id="IPR001258">
    <property type="entry name" value="NHL_repeat"/>
</dbReference>
<feature type="compositionally biased region" description="Low complexity" evidence="3">
    <location>
        <begin position="144"/>
        <end position="155"/>
    </location>
</feature>
<dbReference type="SUPFAM" id="SSF101898">
    <property type="entry name" value="NHL repeat"/>
    <property type="match status" value="1"/>
</dbReference>
<keyword evidence="1" id="KW-0677">Repeat</keyword>
<feature type="compositionally biased region" description="Low complexity" evidence="3">
    <location>
        <begin position="79"/>
        <end position="90"/>
    </location>
</feature>
<dbReference type="Pfam" id="PF01436">
    <property type="entry name" value="NHL"/>
    <property type="match status" value="1"/>
</dbReference>
<keyword evidence="5" id="KW-1185">Reference proteome</keyword>